<proteinExistence type="predicted"/>
<feature type="transmembrane region" description="Helical" evidence="6">
    <location>
        <begin position="12"/>
        <end position="32"/>
    </location>
</feature>
<evidence type="ECO:0000256" key="3">
    <source>
        <dbReference type="ARBA" id="ARBA00022692"/>
    </source>
</evidence>
<keyword evidence="2" id="KW-1003">Cell membrane</keyword>
<dbReference type="PANTHER" id="PTHR33529:SF7">
    <property type="entry name" value="LIPOPOLYSACCHARIDE EXPORT SYSTEM PERMEASE PROTEIN LPTF"/>
    <property type="match status" value="1"/>
</dbReference>
<evidence type="ECO:0000313" key="8">
    <source>
        <dbReference type="EMBL" id="PHO16990.1"/>
    </source>
</evidence>
<accession>A0A2G1DEX0</accession>
<feature type="transmembrane region" description="Helical" evidence="6">
    <location>
        <begin position="288"/>
        <end position="306"/>
    </location>
</feature>
<keyword evidence="4 6" id="KW-1133">Transmembrane helix</keyword>
<dbReference type="EMBL" id="CP032098">
    <property type="protein sequence ID" value="AXX93530.1"/>
    <property type="molecule type" value="Genomic_DNA"/>
</dbReference>
<evidence type="ECO:0000313" key="9">
    <source>
        <dbReference type="Proteomes" id="UP000221222"/>
    </source>
</evidence>
<feature type="transmembrane region" description="Helical" evidence="6">
    <location>
        <begin position="312"/>
        <end position="330"/>
    </location>
</feature>
<evidence type="ECO:0000313" key="7">
    <source>
        <dbReference type="EMBL" id="AXX93530.1"/>
    </source>
</evidence>
<dbReference type="Proteomes" id="UP000221222">
    <property type="component" value="Unassembled WGS sequence"/>
</dbReference>
<dbReference type="Proteomes" id="UP000262712">
    <property type="component" value="Chromosome"/>
</dbReference>
<protein>
    <submittedName>
        <fullName evidence="7 8">Permease</fullName>
    </submittedName>
</protein>
<feature type="transmembrane region" description="Helical" evidence="6">
    <location>
        <begin position="52"/>
        <end position="77"/>
    </location>
</feature>
<dbReference type="KEGG" id="amol:AMOL_2591"/>
<organism evidence="8 9">
    <name type="scientific">Malaciobacter molluscorum LMG 25693</name>
    <dbReference type="NCBI Taxonomy" id="870501"/>
    <lineage>
        <taxon>Bacteria</taxon>
        <taxon>Pseudomonadati</taxon>
        <taxon>Campylobacterota</taxon>
        <taxon>Epsilonproteobacteria</taxon>
        <taxon>Campylobacterales</taxon>
        <taxon>Arcobacteraceae</taxon>
        <taxon>Malaciobacter</taxon>
    </lineage>
</organism>
<evidence type="ECO:0000256" key="1">
    <source>
        <dbReference type="ARBA" id="ARBA00004651"/>
    </source>
</evidence>
<evidence type="ECO:0000256" key="2">
    <source>
        <dbReference type="ARBA" id="ARBA00022475"/>
    </source>
</evidence>
<dbReference type="InterPro" id="IPR005495">
    <property type="entry name" value="LptG/LptF_permease"/>
</dbReference>
<reference evidence="7 10" key="2">
    <citation type="submission" date="2018-08" db="EMBL/GenBank/DDBJ databases">
        <title>Complete genome of the Arcobacter molluscorum type strain LMG 25693.</title>
        <authorList>
            <person name="Miller W.G."/>
            <person name="Yee E."/>
            <person name="Bono J.L."/>
        </authorList>
    </citation>
    <scope>NUCLEOTIDE SEQUENCE [LARGE SCALE GENOMIC DNA]</scope>
    <source>
        <strain evidence="7 10">CECT 7696</strain>
    </source>
</reference>
<keyword evidence="9" id="KW-1185">Reference proteome</keyword>
<name>A0A2G1DEX0_9BACT</name>
<dbReference type="Pfam" id="PF03739">
    <property type="entry name" value="LptF_LptG"/>
    <property type="match status" value="1"/>
</dbReference>
<keyword evidence="5 6" id="KW-0472">Membrane</keyword>
<dbReference type="GO" id="GO:0043190">
    <property type="term" value="C:ATP-binding cassette (ABC) transporter complex"/>
    <property type="evidence" value="ECO:0007669"/>
    <property type="project" value="TreeGrafter"/>
</dbReference>
<sequence length="338" mass="39609">MKIKSYLYSQLSISFLPIFLGLYFITSIIFLVKIASLTSVITIDVFELLKMYAYTMPKIIFFTMPISFFISLVITLAKLSSEYELIVITSFGFNPIKILKIFFLPTLFLSISLMIISVGLIPKTKYLMDTFVQKKQKEANFNIKASEFGQKFGDWLIYIDEKNGKKYKNVKLFKTENNLDQFIVSNRAVLKNDNGDLNFILIDGKTFYIENKELNQIDYKTMVINDSIASKNEYHFTTSYDYWKYYLTQGKNIDDFTFYILTSIFPFISLFLVVAFGYYNPRYEKNRAIGLSLIAVVIYYVIIKYLTKNVELYSLFIAPPIWILATYYLYSKLTKKLY</sequence>
<dbReference type="PANTHER" id="PTHR33529">
    <property type="entry name" value="SLR0882 PROTEIN-RELATED"/>
    <property type="match status" value="1"/>
</dbReference>
<dbReference type="EMBL" id="NXFY01000027">
    <property type="protein sequence ID" value="PHO16990.1"/>
    <property type="molecule type" value="Genomic_DNA"/>
</dbReference>
<gene>
    <name evidence="7" type="primary">lptF</name>
    <name evidence="7" type="ORF">AMOL_2591</name>
    <name evidence="8" type="ORF">CPU12_12810</name>
</gene>
<reference evidence="8 9" key="1">
    <citation type="submission" date="2017-09" db="EMBL/GenBank/DDBJ databases">
        <title>Arcobacter canalis sp. nov., a new species isolated from a water canal contaminated with urban sewage.</title>
        <authorList>
            <person name="Perez-Cataluna A."/>
            <person name="Salas-Masso N."/>
            <person name="Figueras M.J."/>
        </authorList>
    </citation>
    <scope>NUCLEOTIDE SEQUENCE [LARGE SCALE GENOMIC DNA]</scope>
    <source>
        <strain evidence="8 9">F98-3</strain>
    </source>
</reference>
<evidence type="ECO:0000256" key="6">
    <source>
        <dbReference type="SAM" id="Phobius"/>
    </source>
</evidence>
<keyword evidence="3 6" id="KW-0812">Transmembrane</keyword>
<evidence type="ECO:0000256" key="5">
    <source>
        <dbReference type="ARBA" id="ARBA00023136"/>
    </source>
</evidence>
<evidence type="ECO:0000313" key="10">
    <source>
        <dbReference type="Proteomes" id="UP000262712"/>
    </source>
</evidence>
<dbReference type="RefSeq" id="WP_099343514.1">
    <property type="nucleotide sequence ID" value="NZ_CP032098.1"/>
</dbReference>
<feature type="transmembrane region" description="Helical" evidence="6">
    <location>
        <begin position="98"/>
        <end position="121"/>
    </location>
</feature>
<comment type="subcellular location">
    <subcellularLocation>
        <location evidence="1">Cell membrane</location>
        <topology evidence="1">Multi-pass membrane protein</topology>
    </subcellularLocation>
</comment>
<feature type="transmembrane region" description="Helical" evidence="6">
    <location>
        <begin position="256"/>
        <end position="276"/>
    </location>
</feature>
<dbReference type="AlphaFoldDB" id="A0A2G1DEX0"/>
<evidence type="ECO:0000256" key="4">
    <source>
        <dbReference type="ARBA" id="ARBA00022989"/>
    </source>
</evidence>
<dbReference type="GO" id="GO:0015920">
    <property type="term" value="P:lipopolysaccharide transport"/>
    <property type="evidence" value="ECO:0007669"/>
    <property type="project" value="TreeGrafter"/>
</dbReference>